<keyword evidence="3" id="KW-0813">Transport</keyword>
<protein>
    <submittedName>
        <fullName evidence="8">MFS transporter</fullName>
    </submittedName>
</protein>
<proteinExistence type="inferred from homology"/>
<dbReference type="PANTHER" id="PTHR12778:SF10">
    <property type="entry name" value="MAJOR FACILITATOR SUPERFAMILY DOMAIN-CONTAINING PROTEIN 3"/>
    <property type="match status" value="1"/>
</dbReference>
<feature type="transmembrane region" description="Helical" evidence="7">
    <location>
        <begin position="150"/>
        <end position="173"/>
    </location>
</feature>
<evidence type="ECO:0000256" key="7">
    <source>
        <dbReference type="SAM" id="Phobius"/>
    </source>
</evidence>
<feature type="transmembrane region" description="Helical" evidence="7">
    <location>
        <begin position="239"/>
        <end position="260"/>
    </location>
</feature>
<dbReference type="OrthoDB" id="9787815at2"/>
<dbReference type="PANTHER" id="PTHR12778">
    <property type="entry name" value="SOLUTE CARRIER FAMILY 33 ACETYL-COA TRANSPORTER -RELATED"/>
    <property type="match status" value="1"/>
</dbReference>
<feature type="transmembrane region" description="Helical" evidence="7">
    <location>
        <begin position="20"/>
        <end position="43"/>
    </location>
</feature>
<dbReference type="Pfam" id="PF13000">
    <property type="entry name" value="Acatn"/>
    <property type="match status" value="1"/>
</dbReference>
<comment type="subcellular location">
    <subcellularLocation>
        <location evidence="1">Membrane</location>
        <topology evidence="1">Multi-pass membrane protein</topology>
    </subcellularLocation>
</comment>
<dbReference type="Proteomes" id="UP000287447">
    <property type="component" value="Unassembled WGS sequence"/>
</dbReference>
<keyword evidence="6 7" id="KW-0472">Membrane</keyword>
<dbReference type="SUPFAM" id="SSF103473">
    <property type="entry name" value="MFS general substrate transporter"/>
    <property type="match status" value="1"/>
</dbReference>
<comment type="similarity">
    <text evidence="2">Belongs to the major facilitator superfamily.</text>
</comment>
<feature type="transmembrane region" description="Helical" evidence="7">
    <location>
        <begin position="114"/>
        <end position="138"/>
    </location>
</feature>
<dbReference type="GO" id="GO:0016020">
    <property type="term" value="C:membrane"/>
    <property type="evidence" value="ECO:0007669"/>
    <property type="project" value="UniProtKB-SubCell"/>
</dbReference>
<organism evidence="8 9">
    <name type="scientific">Hwanghaeella grinnelliae</name>
    <dbReference type="NCBI Taxonomy" id="2500179"/>
    <lineage>
        <taxon>Bacteria</taxon>
        <taxon>Pseudomonadati</taxon>
        <taxon>Pseudomonadota</taxon>
        <taxon>Alphaproteobacteria</taxon>
        <taxon>Rhodospirillales</taxon>
        <taxon>Rhodospirillaceae</taxon>
        <taxon>Hwanghaeella</taxon>
    </lineage>
</organism>
<dbReference type="InterPro" id="IPR004752">
    <property type="entry name" value="AmpG_permease/AT-1"/>
</dbReference>
<reference evidence="9" key="1">
    <citation type="submission" date="2019-01" db="EMBL/GenBank/DDBJ databases">
        <title>Gri0909 isolated from a small marine red alga.</title>
        <authorList>
            <person name="Kim J."/>
            <person name="Jeong S.E."/>
            <person name="Jeon C.O."/>
        </authorList>
    </citation>
    <scope>NUCLEOTIDE SEQUENCE [LARGE SCALE GENOMIC DNA]</scope>
    <source>
        <strain evidence="9">Gri0909</strain>
    </source>
</reference>
<feature type="transmembrane region" description="Helical" evidence="7">
    <location>
        <begin position="49"/>
        <end position="68"/>
    </location>
</feature>
<sequence length="436" mass="46254">MKFSIDKAVKTYLDPRIWQILGFGFVSGLPLALTTGTLTYWLAREGVDKTAIGLFALLGIPYAFKFLWAPLLDHLPAPPPFGRLGRRRGWAIVIQLALMAALLAMGAADPNETTLLFGLAGLSVAFLSASQDIVIDAFRIELLDRDEQGAGAAAIQLGYRLGMLVSGAGAIWMSAFLPWFWVYAGMAACLPIGMLLILTANEPAESLESLSQDRKAGYAEWLKRAVVAPFLDFMKHPGWIALLAFALLYKFGDAIGGIMANPFYVEMGFSAEQIASVTKFFGLGATILGTIAGGALVAGIGLIRALVIAGILQAVTNLLFALLAANGADVALLALAVGADNFTGGLGSAAFVAYLSSLCSVAHTGTQYALLTSLMALGRSFFSSGGGWLADQMDWVTFFIATTGLAVPGLLLLWLIARLPERLPAREPGQRMDAKP</sequence>
<feature type="transmembrane region" description="Helical" evidence="7">
    <location>
        <begin position="331"/>
        <end position="356"/>
    </location>
</feature>
<evidence type="ECO:0000256" key="6">
    <source>
        <dbReference type="ARBA" id="ARBA00023136"/>
    </source>
</evidence>
<evidence type="ECO:0000256" key="2">
    <source>
        <dbReference type="ARBA" id="ARBA00008335"/>
    </source>
</evidence>
<feature type="transmembrane region" description="Helical" evidence="7">
    <location>
        <begin position="179"/>
        <end position="200"/>
    </location>
</feature>
<dbReference type="GO" id="GO:0035348">
    <property type="term" value="P:acetyl-CoA transmembrane transport"/>
    <property type="evidence" value="ECO:0007669"/>
    <property type="project" value="InterPro"/>
</dbReference>
<dbReference type="Pfam" id="PF07690">
    <property type="entry name" value="MFS_1"/>
    <property type="match status" value="1"/>
</dbReference>
<comment type="caution">
    <text evidence="8">The sequence shown here is derived from an EMBL/GenBank/DDBJ whole genome shotgun (WGS) entry which is preliminary data.</text>
</comment>
<dbReference type="InterPro" id="IPR011701">
    <property type="entry name" value="MFS"/>
</dbReference>
<dbReference type="InterPro" id="IPR024371">
    <property type="entry name" value="AcetylCoA_trans_1-like"/>
</dbReference>
<dbReference type="Gene3D" id="1.20.1250.20">
    <property type="entry name" value="MFS general substrate transporter like domains"/>
    <property type="match status" value="2"/>
</dbReference>
<dbReference type="AlphaFoldDB" id="A0A3S2Z745"/>
<dbReference type="EMBL" id="SADE01000002">
    <property type="protein sequence ID" value="RVU36173.1"/>
    <property type="molecule type" value="Genomic_DNA"/>
</dbReference>
<evidence type="ECO:0000256" key="5">
    <source>
        <dbReference type="ARBA" id="ARBA00022989"/>
    </source>
</evidence>
<name>A0A3S2Z745_9PROT</name>
<dbReference type="InterPro" id="IPR036259">
    <property type="entry name" value="MFS_trans_sf"/>
</dbReference>
<feature type="transmembrane region" description="Helical" evidence="7">
    <location>
        <begin position="89"/>
        <end position="108"/>
    </location>
</feature>
<keyword evidence="9" id="KW-1185">Reference proteome</keyword>
<evidence type="ECO:0000256" key="4">
    <source>
        <dbReference type="ARBA" id="ARBA00022692"/>
    </source>
</evidence>
<keyword evidence="5 7" id="KW-1133">Transmembrane helix</keyword>
<keyword evidence="4 7" id="KW-0812">Transmembrane</keyword>
<gene>
    <name evidence="8" type="ORF">EOI86_13180</name>
</gene>
<dbReference type="NCBIfam" id="TIGR00901">
    <property type="entry name" value="2A0125"/>
    <property type="match status" value="1"/>
</dbReference>
<evidence type="ECO:0000256" key="1">
    <source>
        <dbReference type="ARBA" id="ARBA00004141"/>
    </source>
</evidence>
<feature type="transmembrane region" description="Helical" evidence="7">
    <location>
        <begin position="280"/>
        <end position="298"/>
    </location>
</feature>
<dbReference type="CDD" id="cd17486">
    <property type="entry name" value="MFS_AmpG_like"/>
    <property type="match status" value="1"/>
</dbReference>
<accession>A0A3S2Z745</accession>
<feature type="transmembrane region" description="Helical" evidence="7">
    <location>
        <begin position="395"/>
        <end position="417"/>
    </location>
</feature>
<dbReference type="RefSeq" id="WP_127765649.1">
    <property type="nucleotide sequence ID" value="NZ_SADE01000002.1"/>
</dbReference>
<evidence type="ECO:0000313" key="8">
    <source>
        <dbReference type="EMBL" id="RVU36173.1"/>
    </source>
</evidence>
<dbReference type="GO" id="GO:0008521">
    <property type="term" value="F:acetyl-CoA transmembrane transporter activity"/>
    <property type="evidence" value="ECO:0007669"/>
    <property type="project" value="InterPro"/>
</dbReference>
<evidence type="ECO:0000256" key="3">
    <source>
        <dbReference type="ARBA" id="ARBA00022448"/>
    </source>
</evidence>
<evidence type="ECO:0000313" key="9">
    <source>
        <dbReference type="Proteomes" id="UP000287447"/>
    </source>
</evidence>